<dbReference type="KEGG" id="pprt:ET464_10005"/>
<evidence type="ECO:0000256" key="3">
    <source>
        <dbReference type="ARBA" id="ARBA00022692"/>
    </source>
</evidence>
<proteinExistence type="predicted"/>
<evidence type="ECO:0000313" key="10">
    <source>
        <dbReference type="Proteomes" id="UP000293568"/>
    </source>
</evidence>
<name>A0A4P6F8C0_9BACL</name>
<keyword evidence="10" id="KW-1185">Reference proteome</keyword>
<dbReference type="AlphaFoldDB" id="A0A4P6F8C0"/>
<reference evidence="9 10" key="1">
    <citation type="submission" date="2019-01" db="EMBL/GenBank/DDBJ databases">
        <title>Genome sequencing of strain FW100M-2.</title>
        <authorList>
            <person name="Heo J."/>
            <person name="Kim S.-J."/>
            <person name="Kim J.-S."/>
            <person name="Hong S.-B."/>
            <person name="Kwon S.-W."/>
        </authorList>
    </citation>
    <scope>NUCLEOTIDE SEQUENCE [LARGE SCALE GENOMIC DNA]</scope>
    <source>
        <strain evidence="9 10">FW100M-2</strain>
    </source>
</reference>
<evidence type="ECO:0000256" key="5">
    <source>
        <dbReference type="ARBA" id="ARBA00023136"/>
    </source>
</evidence>
<gene>
    <name evidence="9" type="ORF">ET464_10005</name>
</gene>
<feature type="compositionally biased region" description="Polar residues" evidence="6">
    <location>
        <begin position="339"/>
        <end position="350"/>
    </location>
</feature>
<dbReference type="Pfam" id="PF23750">
    <property type="entry name" value="RsgI_M"/>
    <property type="match status" value="1"/>
</dbReference>
<keyword evidence="2" id="KW-1003">Cell membrane</keyword>
<evidence type="ECO:0000313" key="9">
    <source>
        <dbReference type="EMBL" id="QAY66688.1"/>
    </source>
</evidence>
<organism evidence="9 10">
    <name type="scientific">Paenibacillus protaetiae</name>
    <dbReference type="NCBI Taxonomy" id="2509456"/>
    <lineage>
        <taxon>Bacteria</taxon>
        <taxon>Bacillati</taxon>
        <taxon>Bacillota</taxon>
        <taxon>Bacilli</taxon>
        <taxon>Bacillales</taxon>
        <taxon>Paenibacillaceae</taxon>
        <taxon>Paenibacillus</taxon>
    </lineage>
</organism>
<dbReference type="PROSITE" id="PS51849">
    <property type="entry name" value="RSGI_N"/>
    <property type="match status" value="1"/>
</dbReference>
<evidence type="ECO:0000259" key="8">
    <source>
        <dbReference type="PROSITE" id="PS51849"/>
    </source>
</evidence>
<feature type="compositionally biased region" description="Low complexity" evidence="6">
    <location>
        <begin position="281"/>
        <end position="294"/>
    </location>
</feature>
<evidence type="ECO:0000256" key="7">
    <source>
        <dbReference type="SAM" id="Phobius"/>
    </source>
</evidence>
<sequence>MEIGKRHMVIMTADGQFIKAVREGLPQIGEEVAFIPAAANTAVRYRYWYTGAAAAVLLFLIPLILFVQRPHPVVAYLSVDVNPSIELGVDDQQKVRELKAFNDDGQKVIEGISFEGDPVGQVVSDLMNHIVALNYIKTERKDIVITSVLLRDGDNRSDKLENDITSIVNRMVSDSLAKLPANASADVTLLSAPKELREEAAQNGISSGKMAVYLMAKEEGYDIGMEQLKHESIDQVTKEIGGVPAIVAKDSSQASKNGLKQLVEKERKAKTAQASGDNADPKPSAAPAPSQKPAMTQKPAAHSRPSMPQASAPVLAVPRKPASPAEPAPAYTDKGYSDKAQSSHSWQWSESVKPDSPGRIKVTAPVKPDRSQKEDKPKKGRNETEHLRPGIKKLKPNTESGKFGQRGKQAGKNTVQSQQRPYSEKPAGEKNQIGSKWNETSKIWRTNPLFSHAS</sequence>
<protein>
    <submittedName>
        <fullName evidence="9">Anti-sigma factor domain-containing protein</fullName>
    </submittedName>
</protein>
<dbReference type="Proteomes" id="UP000293568">
    <property type="component" value="Chromosome"/>
</dbReference>
<evidence type="ECO:0000256" key="6">
    <source>
        <dbReference type="SAM" id="MobiDB-lite"/>
    </source>
</evidence>
<dbReference type="Pfam" id="PF12791">
    <property type="entry name" value="RsgI_N"/>
    <property type="match status" value="1"/>
</dbReference>
<dbReference type="EMBL" id="CP035492">
    <property type="protein sequence ID" value="QAY66688.1"/>
    <property type="molecule type" value="Genomic_DNA"/>
</dbReference>
<dbReference type="OrthoDB" id="9800626at2"/>
<keyword evidence="5 7" id="KW-0472">Membrane</keyword>
<keyword evidence="4 7" id="KW-1133">Transmembrane helix</keyword>
<evidence type="ECO:0000256" key="1">
    <source>
        <dbReference type="ARBA" id="ARBA00004162"/>
    </source>
</evidence>
<feature type="domain" description="RsgI N-terminal anti-sigma" evidence="8">
    <location>
        <begin position="1"/>
        <end position="43"/>
    </location>
</feature>
<feature type="transmembrane region" description="Helical" evidence="7">
    <location>
        <begin position="47"/>
        <end position="67"/>
    </location>
</feature>
<feature type="compositionally biased region" description="Basic and acidic residues" evidence="6">
    <location>
        <begin position="367"/>
        <end position="388"/>
    </location>
</feature>
<feature type="region of interest" description="Disordered" evidence="6">
    <location>
        <begin position="266"/>
        <end position="454"/>
    </location>
</feature>
<keyword evidence="3 7" id="KW-0812">Transmembrane</keyword>
<dbReference type="InterPro" id="IPR024449">
    <property type="entry name" value="Anti-sigma_RsgI_N"/>
</dbReference>
<feature type="compositionally biased region" description="Polar residues" evidence="6">
    <location>
        <begin position="432"/>
        <end position="444"/>
    </location>
</feature>
<dbReference type="InterPro" id="IPR055431">
    <property type="entry name" value="RsgI_M"/>
</dbReference>
<feature type="compositionally biased region" description="Polar residues" evidence="6">
    <location>
        <begin position="411"/>
        <end position="421"/>
    </location>
</feature>
<dbReference type="GO" id="GO:0005886">
    <property type="term" value="C:plasma membrane"/>
    <property type="evidence" value="ECO:0007669"/>
    <property type="project" value="UniProtKB-SubCell"/>
</dbReference>
<evidence type="ECO:0000256" key="4">
    <source>
        <dbReference type="ARBA" id="ARBA00022989"/>
    </source>
</evidence>
<accession>A0A4P6F8C0</accession>
<dbReference type="RefSeq" id="WP_129440517.1">
    <property type="nucleotide sequence ID" value="NZ_CP035492.1"/>
</dbReference>
<comment type="subcellular location">
    <subcellularLocation>
        <location evidence="1">Cell membrane</location>
        <topology evidence="1">Single-pass membrane protein</topology>
    </subcellularLocation>
</comment>
<evidence type="ECO:0000256" key="2">
    <source>
        <dbReference type="ARBA" id="ARBA00022475"/>
    </source>
</evidence>